<dbReference type="Pfam" id="PF12389">
    <property type="entry name" value="Peptidase_M73"/>
    <property type="match status" value="1"/>
</dbReference>
<protein>
    <submittedName>
        <fullName evidence="1">TasA family protein</fullName>
    </submittedName>
</protein>
<dbReference type="EMBL" id="JAUHJQ010000005">
    <property type="protein sequence ID" value="MDN4174024.1"/>
    <property type="molecule type" value="Genomic_DNA"/>
</dbReference>
<reference evidence="1" key="1">
    <citation type="submission" date="2023-06" db="EMBL/GenBank/DDBJ databases">
        <title>Draft genome sequence of Nocardioides sp. SOB77.</title>
        <authorList>
            <person name="Zhang G."/>
        </authorList>
    </citation>
    <scope>NUCLEOTIDE SEQUENCE</scope>
    <source>
        <strain evidence="1">SOB77</strain>
    </source>
</reference>
<comment type="caution">
    <text evidence="1">The sequence shown here is derived from an EMBL/GenBank/DDBJ whole genome shotgun (WGS) entry which is preliminary data.</text>
</comment>
<sequence>MRTITRKNRTTAAKIAASVVLVAGGASVAGLGTFGAFTSTTSASESVTNGRVEIGLAEGVQGASVAATGIVPGDTIQRTFTLTRGSDIEKFGKVTMTTAGTKGSKLVTDTQLGLQLSVDQCATPWTTVGTTKELTCATTPVSVVASRPVVGSLVDLGTANLDALNAAGTSNLRVTLTLPAAADNSFQAASDVIAFTFDATQRNGEFR</sequence>
<accession>A0ABT8FHL0</accession>
<dbReference type="Proteomes" id="UP001168620">
    <property type="component" value="Unassembled WGS sequence"/>
</dbReference>
<organism evidence="1 2">
    <name type="scientific">Nocardioides oceani</name>
    <dbReference type="NCBI Taxonomy" id="3058369"/>
    <lineage>
        <taxon>Bacteria</taxon>
        <taxon>Bacillati</taxon>
        <taxon>Actinomycetota</taxon>
        <taxon>Actinomycetes</taxon>
        <taxon>Propionibacteriales</taxon>
        <taxon>Nocardioidaceae</taxon>
        <taxon>Nocardioides</taxon>
    </lineage>
</organism>
<gene>
    <name evidence="1" type="ORF">QWY28_13770</name>
</gene>
<keyword evidence="2" id="KW-1185">Reference proteome</keyword>
<dbReference type="RefSeq" id="WP_300953122.1">
    <property type="nucleotide sequence ID" value="NZ_JAUHJQ010000005.1"/>
</dbReference>
<evidence type="ECO:0000313" key="1">
    <source>
        <dbReference type="EMBL" id="MDN4174024.1"/>
    </source>
</evidence>
<name>A0ABT8FHL0_9ACTN</name>
<evidence type="ECO:0000313" key="2">
    <source>
        <dbReference type="Proteomes" id="UP001168620"/>
    </source>
</evidence>
<dbReference type="InterPro" id="IPR022121">
    <property type="entry name" value="Peptidase_M73_camelysin"/>
</dbReference>
<proteinExistence type="predicted"/>